<proteinExistence type="predicted"/>
<dbReference type="EMBL" id="JAAIUW010000013">
    <property type="protein sequence ID" value="KAF7802848.1"/>
    <property type="molecule type" value="Genomic_DNA"/>
</dbReference>
<comment type="caution">
    <text evidence="2">The sequence shown here is derived from an EMBL/GenBank/DDBJ whole genome shotgun (WGS) entry which is preliminary data.</text>
</comment>
<sequence length="61" mass="7105">MHSEKINDERKRRMLGILRFLVQGLHKWSSCKRKVTLRNRKAAAILAQFLYAFSLDGFAIA</sequence>
<dbReference type="AlphaFoldDB" id="A0A834VYI2"/>
<accession>A0A834VYI2</accession>
<keyword evidence="3" id="KW-1185">Reference proteome</keyword>
<evidence type="ECO:0000256" key="1">
    <source>
        <dbReference type="SAM" id="Phobius"/>
    </source>
</evidence>
<keyword evidence="1" id="KW-0472">Membrane</keyword>
<reference evidence="2" key="1">
    <citation type="submission" date="2020-09" db="EMBL/GenBank/DDBJ databases">
        <title>Genome-Enabled Discovery of Anthraquinone Biosynthesis in Senna tora.</title>
        <authorList>
            <person name="Kang S.-H."/>
            <person name="Pandey R.P."/>
            <person name="Lee C.-M."/>
            <person name="Sim J.-S."/>
            <person name="Jeong J.-T."/>
            <person name="Choi B.-S."/>
            <person name="Jung M."/>
            <person name="Ginzburg D."/>
            <person name="Zhao K."/>
            <person name="Won S.Y."/>
            <person name="Oh T.-J."/>
            <person name="Yu Y."/>
            <person name="Kim N.-H."/>
            <person name="Lee O.R."/>
            <person name="Lee T.-H."/>
            <person name="Bashyal P."/>
            <person name="Kim T.-S."/>
            <person name="Lee W.-H."/>
            <person name="Kawkins C."/>
            <person name="Kim C.-K."/>
            <person name="Kim J.S."/>
            <person name="Ahn B.O."/>
            <person name="Rhee S.Y."/>
            <person name="Sohng J.K."/>
        </authorList>
    </citation>
    <scope>NUCLEOTIDE SEQUENCE</scope>
    <source>
        <tissue evidence="2">Leaf</tissue>
    </source>
</reference>
<keyword evidence="1" id="KW-0812">Transmembrane</keyword>
<organism evidence="2 3">
    <name type="scientific">Senna tora</name>
    <dbReference type="NCBI Taxonomy" id="362788"/>
    <lineage>
        <taxon>Eukaryota</taxon>
        <taxon>Viridiplantae</taxon>
        <taxon>Streptophyta</taxon>
        <taxon>Embryophyta</taxon>
        <taxon>Tracheophyta</taxon>
        <taxon>Spermatophyta</taxon>
        <taxon>Magnoliopsida</taxon>
        <taxon>eudicotyledons</taxon>
        <taxon>Gunneridae</taxon>
        <taxon>Pentapetalae</taxon>
        <taxon>rosids</taxon>
        <taxon>fabids</taxon>
        <taxon>Fabales</taxon>
        <taxon>Fabaceae</taxon>
        <taxon>Caesalpinioideae</taxon>
        <taxon>Cassia clade</taxon>
        <taxon>Senna</taxon>
    </lineage>
</organism>
<feature type="transmembrane region" description="Helical" evidence="1">
    <location>
        <begin position="42"/>
        <end position="60"/>
    </location>
</feature>
<evidence type="ECO:0000313" key="3">
    <source>
        <dbReference type="Proteomes" id="UP000634136"/>
    </source>
</evidence>
<protein>
    <submittedName>
        <fullName evidence="2">Uncharacterized protein</fullName>
    </submittedName>
</protein>
<dbReference type="Proteomes" id="UP000634136">
    <property type="component" value="Unassembled WGS sequence"/>
</dbReference>
<evidence type="ECO:0000313" key="2">
    <source>
        <dbReference type="EMBL" id="KAF7802848.1"/>
    </source>
</evidence>
<gene>
    <name evidence="2" type="ORF">G2W53_041959</name>
</gene>
<keyword evidence="1" id="KW-1133">Transmembrane helix</keyword>
<name>A0A834VYI2_9FABA</name>